<evidence type="ECO:0000313" key="1">
    <source>
        <dbReference type="Proteomes" id="UP000887576"/>
    </source>
</evidence>
<evidence type="ECO:0000313" key="2">
    <source>
        <dbReference type="WBParaSite" id="JU765_v2.g13059.t1"/>
    </source>
</evidence>
<accession>A0AC34Q4Z7</accession>
<dbReference type="Proteomes" id="UP000887576">
    <property type="component" value="Unplaced"/>
</dbReference>
<reference evidence="2" key="1">
    <citation type="submission" date="2022-11" db="UniProtKB">
        <authorList>
            <consortium name="WormBaseParasite"/>
        </authorList>
    </citation>
    <scope>IDENTIFICATION</scope>
</reference>
<dbReference type="WBParaSite" id="JU765_v2.g13059.t1">
    <property type="protein sequence ID" value="JU765_v2.g13059.t1"/>
    <property type="gene ID" value="JU765_v2.g13059"/>
</dbReference>
<organism evidence="1 2">
    <name type="scientific">Panagrolaimus sp. JU765</name>
    <dbReference type="NCBI Taxonomy" id="591449"/>
    <lineage>
        <taxon>Eukaryota</taxon>
        <taxon>Metazoa</taxon>
        <taxon>Ecdysozoa</taxon>
        <taxon>Nematoda</taxon>
        <taxon>Chromadorea</taxon>
        <taxon>Rhabditida</taxon>
        <taxon>Tylenchina</taxon>
        <taxon>Panagrolaimomorpha</taxon>
        <taxon>Panagrolaimoidea</taxon>
        <taxon>Panagrolaimidae</taxon>
        <taxon>Panagrolaimus</taxon>
    </lineage>
</organism>
<proteinExistence type="predicted"/>
<protein>
    <submittedName>
        <fullName evidence="2">RNA helicase</fullName>
    </submittedName>
</protein>
<name>A0AC34Q4Z7_9BILA</name>
<sequence>MATQVAMNNPLNVPSLESDIPGGDVPISDQELAMFNQILNKDINRVVDIDKLQSDPNSPLHSADTFESLKLKPELIQACYANGFKLPSKIQSFCIPLLIRTPSVDMVAQSQNGTGKTATFLLSILQNINTTINATQAIVIAPTMELAKQIHDVAQSFSRFMPQVTMLCATKGTMIVPGTTYQQHLIIGTTGSICNFVEKFRVVDLSSLQCVVLDEADHILAVPGLQDVTCRVLGFIKSVKPQVQLLFFSATFDDPKVEHLIQQFAPEAQRITTRRKDNILHRIKQYVVKCETRDDKFQALIKIFASVPLTSSIIFTYTRKSAQWIADKMAATGRKVALLHGELPKEVRAENVARFANSEYKILVTTNVASRGLDIPQVALVINYDPPFLSNINPPTTPDHLGYADYDTYLHRVGRTGRFGKPGLVINLVDNDISDKLFKEIAEYFECPMQVLDPNNYTDLDKLGN</sequence>